<name>A0A7X1HW08_9ACTN</name>
<organism evidence="4 5">
    <name type="scientific">Streptomyces mexicanus</name>
    <dbReference type="NCBI Taxonomy" id="178566"/>
    <lineage>
        <taxon>Bacteria</taxon>
        <taxon>Bacillati</taxon>
        <taxon>Actinomycetota</taxon>
        <taxon>Actinomycetes</taxon>
        <taxon>Kitasatosporales</taxon>
        <taxon>Streptomycetaceae</taxon>
        <taxon>Streptomyces</taxon>
    </lineage>
</organism>
<keyword evidence="3" id="KW-0812">Transmembrane</keyword>
<evidence type="ECO:0000256" key="1">
    <source>
        <dbReference type="ARBA" id="ARBA00023015"/>
    </source>
</evidence>
<keyword evidence="2" id="KW-0804">Transcription</keyword>
<dbReference type="Proteomes" id="UP000517694">
    <property type="component" value="Unassembled WGS sequence"/>
</dbReference>
<evidence type="ECO:0008006" key="6">
    <source>
        <dbReference type="Google" id="ProtNLM"/>
    </source>
</evidence>
<dbReference type="Gene3D" id="1.10.10.1320">
    <property type="entry name" value="Anti-sigma factor, zinc-finger domain"/>
    <property type="match status" value="1"/>
</dbReference>
<dbReference type="RefSeq" id="WP_185946695.1">
    <property type="nucleotide sequence ID" value="NZ_JACMHY010000001.1"/>
</dbReference>
<evidence type="ECO:0000256" key="2">
    <source>
        <dbReference type="ARBA" id="ARBA00023163"/>
    </source>
</evidence>
<evidence type="ECO:0000313" key="4">
    <source>
        <dbReference type="EMBL" id="MBC2863765.1"/>
    </source>
</evidence>
<feature type="transmembrane region" description="Helical" evidence="3">
    <location>
        <begin position="106"/>
        <end position="125"/>
    </location>
</feature>
<keyword evidence="3" id="KW-0472">Membrane</keyword>
<dbReference type="InterPro" id="IPR041916">
    <property type="entry name" value="Anti_sigma_zinc_sf"/>
</dbReference>
<gene>
    <name evidence="4" type="ORF">H1R13_01775</name>
</gene>
<reference evidence="4 5" key="1">
    <citation type="submission" date="2020-08" db="EMBL/GenBank/DDBJ databases">
        <title>Whole-Genome Sequence of French Clinical Streptomyces mexicanus Strain Q0842.</title>
        <authorList>
            <person name="Boxberger M."/>
            <person name="La Scola B."/>
        </authorList>
    </citation>
    <scope>NUCLEOTIDE SEQUENCE [LARGE SCALE GENOMIC DNA]</scope>
    <source>
        <strain evidence="4 5">Marseille-Q0842</strain>
    </source>
</reference>
<protein>
    <recommendedName>
        <fullName evidence="6">Zinc-finger domain-containing protein</fullName>
    </recommendedName>
</protein>
<keyword evidence="5" id="KW-1185">Reference proteome</keyword>
<comment type="caution">
    <text evidence="4">The sequence shown here is derived from an EMBL/GenBank/DDBJ whole genome shotgun (WGS) entry which is preliminary data.</text>
</comment>
<keyword evidence="1" id="KW-0805">Transcription regulation</keyword>
<proteinExistence type="predicted"/>
<keyword evidence="3" id="KW-1133">Transmembrane helix</keyword>
<accession>A0A7X1HW08</accession>
<dbReference type="AlphaFoldDB" id="A0A7X1HW08"/>
<sequence>MATDLTCEKLREIGPELALGVLPGRERAGAVEHLERCADCRELIRQLTEVGDRLIGLLPGSEPPVGFEMRVAQALTRGATGHEGRVRGRAHRGLAGLRGRRIRPRLAAGAAALLVAIGFGGWSVGTAIEDTLAPPAPTTAPRETDLLWGGLTSAGAHAGRPAGEVYAHPGYPGWIYMSVDLTGAGTSYTGKVSCLLVRRDGGTVPAGSFSLRGGRGSWGAPIPDVDRSTLVGARLTASDGRVLATSHFATGAET</sequence>
<dbReference type="EMBL" id="JACMHY010000001">
    <property type="protein sequence ID" value="MBC2863765.1"/>
    <property type="molecule type" value="Genomic_DNA"/>
</dbReference>
<evidence type="ECO:0000313" key="5">
    <source>
        <dbReference type="Proteomes" id="UP000517694"/>
    </source>
</evidence>
<evidence type="ECO:0000256" key="3">
    <source>
        <dbReference type="SAM" id="Phobius"/>
    </source>
</evidence>